<evidence type="ECO:0000256" key="1">
    <source>
        <dbReference type="ARBA" id="ARBA00004651"/>
    </source>
</evidence>
<feature type="transmembrane region" description="Helical" evidence="7">
    <location>
        <begin position="66"/>
        <end position="91"/>
    </location>
</feature>
<dbReference type="InterPro" id="IPR035906">
    <property type="entry name" value="MetI-like_sf"/>
</dbReference>
<evidence type="ECO:0000256" key="6">
    <source>
        <dbReference type="ARBA" id="ARBA00023136"/>
    </source>
</evidence>
<keyword evidence="3" id="KW-1003">Cell membrane</keyword>
<dbReference type="PANTHER" id="PTHR32243">
    <property type="entry name" value="MALTOSE TRANSPORT SYSTEM PERMEASE-RELATED"/>
    <property type="match status" value="1"/>
</dbReference>
<comment type="subcellular location">
    <subcellularLocation>
        <location evidence="1 7">Cell membrane</location>
        <topology evidence="1 7">Multi-pass membrane protein</topology>
    </subcellularLocation>
</comment>
<dbReference type="STRING" id="1210086.GCA_001613105_05618"/>
<evidence type="ECO:0000256" key="7">
    <source>
        <dbReference type="RuleBase" id="RU363032"/>
    </source>
</evidence>
<comment type="similarity">
    <text evidence="7">Belongs to the binding-protein-dependent transport system permease family.</text>
</comment>
<gene>
    <name evidence="9" type="ORF">DFR76_103672</name>
</gene>
<evidence type="ECO:0000256" key="4">
    <source>
        <dbReference type="ARBA" id="ARBA00022692"/>
    </source>
</evidence>
<accession>A0A370IBX7</accession>
<dbReference type="PANTHER" id="PTHR32243:SF18">
    <property type="entry name" value="INNER MEMBRANE ABC TRANSPORTER PERMEASE PROTEIN YCJP"/>
    <property type="match status" value="1"/>
</dbReference>
<protein>
    <submittedName>
        <fullName evidence="9">Carbohydrate ABC transporter membrane protein 2 (CUT1 family)</fullName>
    </submittedName>
</protein>
<evidence type="ECO:0000256" key="3">
    <source>
        <dbReference type="ARBA" id="ARBA00022475"/>
    </source>
</evidence>
<dbReference type="AlphaFoldDB" id="A0A370IBX7"/>
<dbReference type="GO" id="GO:0055085">
    <property type="term" value="P:transmembrane transport"/>
    <property type="evidence" value="ECO:0007669"/>
    <property type="project" value="InterPro"/>
</dbReference>
<evidence type="ECO:0000313" key="9">
    <source>
        <dbReference type="EMBL" id="RDI67601.1"/>
    </source>
</evidence>
<feature type="transmembrane region" description="Helical" evidence="7">
    <location>
        <begin position="136"/>
        <end position="158"/>
    </location>
</feature>
<dbReference type="EMBL" id="QQBC01000003">
    <property type="protein sequence ID" value="RDI67601.1"/>
    <property type="molecule type" value="Genomic_DNA"/>
</dbReference>
<dbReference type="InterPro" id="IPR050901">
    <property type="entry name" value="BP-dep_ABC_trans_perm"/>
</dbReference>
<feature type="transmembrane region" description="Helical" evidence="7">
    <location>
        <begin position="103"/>
        <end position="124"/>
    </location>
</feature>
<sequence>MTPRWVLGRIGFYTLIAVVMVFFALPLLWLASAPFDRDPGLTVRWPHWTTANLTATLRNPNVLPSLANSLILCGVSTAITVALAALAAYVLARVRIPGRGAVLYVLLLLSSVVTGTAAMVPIFLMMYQLGLINSRLGTAVVLSGGLLPAAIFMLKDFIDSIPSSYEESARVFGASARQVLGQVVLPIARPGLATILVWSFVNAWGNFLLPFLLLQDTGRQPAAVIVHTMQNEGGAADLRALPMFSLLYSIPVVVLFLLVNRRYGFRFHGGIKG</sequence>
<feature type="transmembrane region" description="Helical" evidence="7">
    <location>
        <begin position="179"/>
        <end position="201"/>
    </location>
</feature>
<evidence type="ECO:0000259" key="8">
    <source>
        <dbReference type="PROSITE" id="PS50928"/>
    </source>
</evidence>
<dbReference type="RefSeq" id="WP_068003851.1">
    <property type="nucleotide sequence ID" value="NZ_QQBC01000003.1"/>
</dbReference>
<evidence type="ECO:0000313" key="10">
    <source>
        <dbReference type="Proteomes" id="UP000254869"/>
    </source>
</evidence>
<organism evidence="9 10">
    <name type="scientific">Nocardia pseudobrasiliensis</name>
    <dbReference type="NCBI Taxonomy" id="45979"/>
    <lineage>
        <taxon>Bacteria</taxon>
        <taxon>Bacillati</taxon>
        <taxon>Actinomycetota</taxon>
        <taxon>Actinomycetes</taxon>
        <taxon>Mycobacteriales</taxon>
        <taxon>Nocardiaceae</taxon>
        <taxon>Nocardia</taxon>
    </lineage>
</organism>
<dbReference type="Proteomes" id="UP000254869">
    <property type="component" value="Unassembled WGS sequence"/>
</dbReference>
<feature type="transmembrane region" description="Helical" evidence="7">
    <location>
        <begin position="12"/>
        <end position="31"/>
    </location>
</feature>
<evidence type="ECO:0000256" key="5">
    <source>
        <dbReference type="ARBA" id="ARBA00022989"/>
    </source>
</evidence>
<dbReference type="CDD" id="cd06261">
    <property type="entry name" value="TM_PBP2"/>
    <property type="match status" value="1"/>
</dbReference>
<feature type="domain" description="ABC transmembrane type-1" evidence="8">
    <location>
        <begin position="66"/>
        <end position="259"/>
    </location>
</feature>
<dbReference type="SUPFAM" id="SSF161098">
    <property type="entry name" value="MetI-like"/>
    <property type="match status" value="1"/>
</dbReference>
<proteinExistence type="inferred from homology"/>
<feature type="transmembrane region" description="Helical" evidence="7">
    <location>
        <begin position="240"/>
        <end position="259"/>
    </location>
</feature>
<keyword evidence="10" id="KW-1185">Reference proteome</keyword>
<dbReference type="Pfam" id="PF00528">
    <property type="entry name" value="BPD_transp_1"/>
    <property type="match status" value="1"/>
</dbReference>
<keyword evidence="4 7" id="KW-0812">Transmembrane</keyword>
<dbReference type="GO" id="GO:0005886">
    <property type="term" value="C:plasma membrane"/>
    <property type="evidence" value="ECO:0007669"/>
    <property type="project" value="UniProtKB-SubCell"/>
</dbReference>
<dbReference type="PROSITE" id="PS50928">
    <property type="entry name" value="ABC_TM1"/>
    <property type="match status" value="1"/>
</dbReference>
<evidence type="ECO:0000256" key="2">
    <source>
        <dbReference type="ARBA" id="ARBA00022448"/>
    </source>
</evidence>
<dbReference type="Gene3D" id="1.10.3720.10">
    <property type="entry name" value="MetI-like"/>
    <property type="match status" value="1"/>
</dbReference>
<keyword evidence="5 7" id="KW-1133">Transmembrane helix</keyword>
<dbReference type="InterPro" id="IPR000515">
    <property type="entry name" value="MetI-like"/>
</dbReference>
<name>A0A370IBX7_9NOCA</name>
<keyword evidence="6 7" id="KW-0472">Membrane</keyword>
<comment type="caution">
    <text evidence="9">The sequence shown here is derived from an EMBL/GenBank/DDBJ whole genome shotgun (WGS) entry which is preliminary data.</text>
</comment>
<reference evidence="9 10" key="1">
    <citation type="submission" date="2018-07" db="EMBL/GenBank/DDBJ databases">
        <title>Genomic Encyclopedia of Type Strains, Phase IV (KMG-IV): sequencing the most valuable type-strain genomes for metagenomic binning, comparative biology and taxonomic classification.</title>
        <authorList>
            <person name="Goeker M."/>
        </authorList>
    </citation>
    <scope>NUCLEOTIDE SEQUENCE [LARGE SCALE GENOMIC DNA]</scope>
    <source>
        <strain evidence="9 10">DSM 44290</strain>
    </source>
</reference>
<keyword evidence="2 7" id="KW-0813">Transport</keyword>